<evidence type="ECO:0000313" key="16">
    <source>
        <dbReference type="Proteomes" id="UP000515152"/>
    </source>
</evidence>
<evidence type="ECO:0000259" key="15">
    <source>
        <dbReference type="PROSITE" id="PS51872"/>
    </source>
</evidence>
<dbReference type="SMART" id="SM00647">
    <property type="entry name" value="IBR"/>
    <property type="match status" value="1"/>
</dbReference>
<dbReference type="Pfam" id="PF00646">
    <property type="entry name" value="F-box"/>
    <property type="match status" value="1"/>
</dbReference>
<name>A0A8M1KLQ4_CLUHA</name>
<keyword evidence="12" id="KW-0131">Cell cycle</keyword>
<dbReference type="AlphaFoldDB" id="A0A8M1KLQ4"/>
<evidence type="ECO:0000256" key="14">
    <source>
        <dbReference type="SAM" id="MobiDB-lite"/>
    </source>
</evidence>
<evidence type="ECO:0000256" key="6">
    <source>
        <dbReference type="ARBA" id="ARBA00022723"/>
    </source>
</evidence>
<evidence type="ECO:0000256" key="11">
    <source>
        <dbReference type="ARBA" id="ARBA00023242"/>
    </source>
</evidence>
<dbReference type="GO" id="GO:0005634">
    <property type="term" value="C:nucleus"/>
    <property type="evidence" value="ECO:0007669"/>
    <property type="project" value="UniProtKB-SubCell"/>
</dbReference>
<proteinExistence type="predicted"/>
<keyword evidence="16" id="KW-1185">Reference proteome</keyword>
<evidence type="ECO:0000256" key="12">
    <source>
        <dbReference type="ARBA" id="ARBA00023306"/>
    </source>
</evidence>
<keyword evidence="9" id="KW-0833">Ubl conjugation pathway</keyword>
<keyword evidence="7 13" id="KW-0863">Zinc-finger</keyword>
<dbReference type="KEGG" id="char:122132007"/>
<dbReference type="GO" id="GO:0007088">
    <property type="term" value="P:regulation of mitotic nuclear division"/>
    <property type="evidence" value="ECO:0007669"/>
    <property type="project" value="InterPro"/>
</dbReference>
<keyword evidence="8" id="KW-0498">Mitosis</keyword>
<evidence type="ECO:0000256" key="5">
    <source>
        <dbReference type="ARBA" id="ARBA00022618"/>
    </source>
</evidence>
<dbReference type="PROSITE" id="PS51872">
    <property type="entry name" value="ZF_ZBR"/>
    <property type="match status" value="1"/>
</dbReference>
<evidence type="ECO:0000256" key="2">
    <source>
        <dbReference type="ARBA" id="ARBA00004496"/>
    </source>
</evidence>
<dbReference type="SUPFAM" id="SSF57850">
    <property type="entry name" value="RING/U-box"/>
    <property type="match status" value="1"/>
</dbReference>
<dbReference type="PANTHER" id="PTHR15493">
    <property type="entry name" value="F-BOX ONLY PROTEIN 5 AND 43"/>
    <property type="match status" value="1"/>
</dbReference>
<dbReference type="CTD" id="26271"/>
<keyword evidence="4" id="KW-0963">Cytoplasm</keyword>
<organism evidence="16 17">
    <name type="scientific">Clupea harengus</name>
    <name type="common">Atlantic herring</name>
    <dbReference type="NCBI Taxonomy" id="7950"/>
    <lineage>
        <taxon>Eukaryota</taxon>
        <taxon>Metazoa</taxon>
        <taxon>Chordata</taxon>
        <taxon>Craniata</taxon>
        <taxon>Vertebrata</taxon>
        <taxon>Euteleostomi</taxon>
        <taxon>Actinopterygii</taxon>
        <taxon>Neopterygii</taxon>
        <taxon>Teleostei</taxon>
        <taxon>Clupei</taxon>
        <taxon>Clupeiformes</taxon>
        <taxon>Clupeoidei</taxon>
        <taxon>Clupeidae</taxon>
        <taxon>Clupea</taxon>
    </lineage>
</organism>
<dbReference type="Proteomes" id="UP000515152">
    <property type="component" value="Unplaced"/>
</dbReference>
<comment type="pathway">
    <text evidence="3">Protein modification; protein ubiquitination.</text>
</comment>
<feature type="region of interest" description="Disordered" evidence="14">
    <location>
        <begin position="381"/>
        <end position="410"/>
    </location>
</feature>
<dbReference type="InterPro" id="IPR002867">
    <property type="entry name" value="IBR_dom"/>
</dbReference>
<dbReference type="PANTHER" id="PTHR15493:SF8">
    <property type="entry name" value="F-BOX ONLY PROTEIN 5"/>
    <property type="match status" value="1"/>
</dbReference>
<dbReference type="InterPro" id="IPR036047">
    <property type="entry name" value="F-box-like_dom_sf"/>
</dbReference>
<sequence>MKSIGCKRKRPVSCEKSTEMKCPLSAESLVSGCTEQRVTKAVDEPDLNSSPRKKCVSVSMKSLPSPGVTSVTFHSDSVKGKENKEFYTPGTLKRIVPDETVRGDGLYDDSGYLSLHNSHIEYSDVDFREHFSPSSVESTPDINGLSTSTLPILSFQQKVCRKLSETFKKSQSYDWSVINALANNSGLQNVIGGKMGLECVDILSTLFEKDMKHILTTILHQLGDSDLISCKKVSKTWGEIICQEKSALKRCTEAEQRIWLESRPTGSFSRDFARSRVVLSSMQRITSTPVSTPSKKVVLRKNVTPGQAASKKTSQFQKFQEAARTLKQHEGLRACRQCNSPARYDSAMKRAVCTRASCAYDFCTLCLASFHGSSSCRTGVLGSTPSSRSSSPAAAHLPCSKQSRRNIRRL</sequence>
<dbReference type="GO" id="GO:0008270">
    <property type="term" value="F:zinc ion binding"/>
    <property type="evidence" value="ECO:0007669"/>
    <property type="project" value="UniProtKB-KW"/>
</dbReference>
<dbReference type="SUPFAM" id="SSF81383">
    <property type="entry name" value="F-box domain"/>
    <property type="match status" value="1"/>
</dbReference>
<keyword evidence="11" id="KW-0539">Nucleus</keyword>
<evidence type="ECO:0000256" key="13">
    <source>
        <dbReference type="PROSITE-ProRule" id="PRU01220"/>
    </source>
</evidence>
<evidence type="ECO:0000256" key="4">
    <source>
        <dbReference type="ARBA" id="ARBA00022490"/>
    </source>
</evidence>
<dbReference type="OrthoDB" id="9984940at2759"/>
<dbReference type="GeneID" id="122132007"/>
<evidence type="ECO:0000256" key="10">
    <source>
        <dbReference type="ARBA" id="ARBA00022833"/>
    </source>
</evidence>
<evidence type="ECO:0000256" key="9">
    <source>
        <dbReference type="ARBA" id="ARBA00022786"/>
    </source>
</evidence>
<protein>
    <submittedName>
        <fullName evidence="17">F-box only protein 5</fullName>
    </submittedName>
</protein>
<evidence type="ECO:0000256" key="7">
    <source>
        <dbReference type="ARBA" id="ARBA00022771"/>
    </source>
</evidence>
<dbReference type="FunFam" id="2.20.25.20:FF:000006">
    <property type="entry name" value="F-box only protein 5"/>
    <property type="match status" value="1"/>
</dbReference>
<dbReference type="UniPathway" id="UPA00143"/>
<dbReference type="GO" id="GO:0051301">
    <property type="term" value="P:cell division"/>
    <property type="evidence" value="ECO:0007669"/>
    <property type="project" value="UniProtKB-KW"/>
</dbReference>
<keyword evidence="6" id="KW-0479">Metal-binding</keyword>
<dbReference type="InterPro" id="IPR001810">
    <property type="entry name" value="F-box_dom"/>
</dbReference>
<keyword evidence="5" id="KW-0132">Cell division</keyword>
<evidence type="ECO:0000313" key="17">
    <source>
        <dbReference type="RefSeq" id="XP_042562689.1"/>
    </source>
</evidence>
<dbReference type="Pfam" id="PF22191">
    <property type="entry name" value="IBR_1"/>
    <property type="match status" value="1"/>
</dbReference>
<dbReference type="Gene3D" id="1.20.1280.50">
    <property type="match status" value="1"/>
</dbReference>
<comment type="subcellular location">
    <subcellularLocation>
        <location evidence="2">Cytoplasm</location>
    </subcellularLocation>
    <subcellularLocation>
        <location evidence="1">Nucleus</location>
    </subcellularLocation>
</comment>
<dbReference type="Gene3D" id="2.20.25.20">
    <property type="match status" value="1"/>
</dbReference>
<reference evidence="17" key="1">
    <citation type="submission" date="2025-08" db="UniProtKB">
        <authorList>
            <consortium name="RefSeq"/>
        </authorList>
    </citation>
    <scope>IDENTIFICATION</scope>
</reference>
<dbReference type="GO" id="GO:0005737">
    <property type="term" value="C:cytoplasm"/>
    <property type="evidence" value="ECO:0007669"/>
    <property type="project" value="UniProtKB-SubCell"/>
</dbReference>
<feature type="compositionally biased region" description="Low complexity" evidence="14">
    <location>
        <begin position="383"/>
        <end position="395"/>
    </location>
</feature>
<dbReference type="InterPro" id="IPR044064">
    <property type="entry name" value="ZF_ZBR"/>
</dbReference>
<dbReference type="RefSeq" id="XP_042562689.1">
    <property type="nucleotide sequence ID" value="XM_042706755.1"/>
</dbReference>
<feature type="domain" description="ZBR-type" evidence="15">
    <location>
        <begin position="331"/>
        <end position="379"/>
    </location>
</feature>
<keyword evidence="10" id="KW-0862">Zinc</keyword>
<evidence type="ECO:0000256" key="8">
    <source>
        <dbReference type="ARBA" id="ARBA00022776"/>
    </source>
</evidence>
<evidence type="ECO:0000256" key="3">
    <source>
        <dbReference type="ARBA" id="ARBA00004906"/>
    </source>
</evidence>
<dbReference type="GO" id="GO:0045835">
    <property type="term" value="P:negative regulation of meiotic nuclear division"/>
    <property type="evidence" value="ECO:0007669"/>
    <property type="project" value="InterPro"/>
</dbReference>
<dbReference type="GO" id="GO:0016567">
    <property type="term" value="P:protein ubiquitination"/>
    <property type="evidence" value="ECO:0007669"/>
    <property type="project" value="UniProtKB-UniPathway"/>
</dbReference>
<gene>
    <name evidence="17" type="primary">fbxo5</name>
</gene>
<accession>A0A8M1KLQ4</accession>
<evidence type="ECO:0000256" key="1">
    <source>
        <dbReference type="ARBA" id="ARBA00004123"/>
    </source>
</evidence>
<dbReference type="InterPro" id="IPR047147">
    <property type="entry name" value="FBX5_43"/>
</dbReference>